<dbReference type="GO" id="GO:0016740">
    <property type="term" value="F:transferase activity"/>
    <property type="evidence" value="ECO:0007669"/>
    <property type="project" value="UniProtKB-KW"/>
</dbReference>
<dbReference type="PANTHER" id="PTHR44051">
    <property type="entry name" value="GLUTATHIONE S-TRANSFERASE-RELATED"/>
    <property type="match status" value="1"/>
</dbReference>
<keyword evidence="6" id="KW-1185">Reference proteome</keyword>
<dbReference type="PANTHER" id="PTHR44051:SF19">
    <property type="entry name" value="DISULFIDE-BOND OXIDOREDUCTASE YFCG"/>
    <property type="match status" value="1"/>
</dbReference>
<dbReference type="Gene3D" id="1.20.1050.10">
    <property type="match status" value="1"/>
</dbReference>
<dbReference type="Pfam" id="PF13409">
    <property type="entry name" value="GST_N_2"/>
    <property type="match status" value="1"/>
</dbReference>
<dbReference type="SFLD" id="SFLDS00019">
    <property type="entry name" value="Glutathione_Transferase_(cytos"/>
    <property type="match status" value="1"/>
</dbReference>
<reference evidence="5 6" key="1">
    <citation type="submission" date="2006-06" db="EMBL/GenBank/DDBJ databases">
        <title>Complete sequence of Rubrobacter xylanophilus DSM 9941.</title>
        <authorList>
            <consortium name="US DOE Joint Genome Institute"/>
            <person name="Copeland A."/>
            <person name="Lucas S."/>
            <person name="Lapidus A."/>
            <person name="Barry K."/>
            <person name="Detter J.C."/>
            <person name="Glavina del Rio T."/>
            <person name="Hammon N."/>
            <person name="Israni S."/>
            <person name="Dalin E."/>
            <person name="Tice H."/>
            <person name="Pitluck S."/>
            <person name="Munk A.C."/>
            <person name="Brettin T."/>
            <person name="Bruce D."/>
            <person name="Han C."/>
            <person name="Tapia R."/>
            <person name="Gilna P."/>
            <person name="Schmutz J."/>
            <person name="Larimer F."/>
            <person name="Land M."/>
            <person name="Hauser L."/>
            <person name="Kyrpides N."/>
            <person name="Lykidis A."/>
            <person name="da Costa M.S."/>
            <person name="Rainey F.A."/>
            <person name="Empadinhas N."/>
            <person name="Jolivet E."/>
            <person name="Battista J.R."/>
            <person name="Richardson P."/>
        </authorList>
    </citation>
    <scope>NUCLEOTIDE SEQUENCE [LARGE SCALE GENOMIC DNA]</scope>
    <source>
        <strain evidence="6">DSM 9941 / JCM 11954 / NBRC 16129 / PRD-1</strain>
    </source>
</reference>
<dbReference type="Proteomes" id="UP000006637">
    <property type="component" value="Chromosome"/>
</dbReference>
<evidence type="ECO:0000259" key="4">
    <source>
        <dbReference type="PROSITE" id="PS50405"/>
    </source>
</evidence>
<dbReference type="InterPro" id="IPR004045">
    <property type="entry name" value="Glutathione_S-Trfase_N"/>
</dbReference>
<keyword evidence="2 5" id="KW-0808">Transferase</keyword>
<dbReference type="PROSITE" id="PS50405">
    <property type="entry name" value="GST_CTER"/>
    <property type="match status" value="1"/>
</dbReference>
<dbReference type="Pfam" id="PF00043">
    <property type="entry name" value="GST_C"/>
    <property type="match status" value="1"/>
</dbReference>
<gene>
    <name evidence="5" type="ordered locus">Rxyl_0239</name>
</gene>
<dbReference type="SUPFAM" id="SSF52833">
    <property type="entry name" value="Thioredoxin-like"/>
    <property type="match status" value="1"/>
</dbReference>
<evidence type="ECO:0000256" key="1">
    <source>
        <dbReference type="ARBA" id="ARBA00007409"/>
    </source>
</evidence>
<dbReference type="PROSITE" id="PS50404">
    <property type="entry name" value="GST_NTER"/>
    <property type="match status" value="1"/>
</dbReference>
<dbReference type="InterPro" id="IPR004046">
    <property type="entry name" value="GST_C"/>
</dbReference>
<dbReference type="InterPro" id="IPR036249">
    <property type="entry name" value="Thioredoxin-like_sf"/>
</dbReference>
<dbReference type="Gene3D" id="3.40.30.10">
    <property type="entry name" value="Glutaredoxin"/>
    <property type="match status" value="1"/>
</dbReference>
<feature type="domain" description="GST N-terminal" evidence="3">
    <location>
        <begin position="3"/>
        <end position="82"/>
    </location>
</feature>
<dbReference type="AlphaFoldDB" id="Q1AZG2"/>
<dbReference type="SUPFAM" id="SSF47616">
    <property type="entry name" value="GST C-terminal domain-like"/>
    <property type="match status" value="1"/>
</dbReference>
<dbReference type="STRING" id="266117.Rxyl_0239"/>
<dbReference type="PhylomeDB" id="Q1AZG2"/>
<sequence>MREMLRVWGRDNSINVQKVLWCCGELGLEHERVDAGGAYGFPEGYEEINPNRLVPAIEEDGFVLWESNAIVRYLAARYGAGTLWPEDTRARARADRWMDWQATALWEHLRPVFWGLVRTPPEERDEAAIEEARRKTAGAWAILERHLEGREEYVEGDALTMADIPLGVSARRWFGLDIERPPMPNLEAWYGRLLEREAFRDCVAGIPLT</sequence>
<evidence type="ECO:0000259" key="3">
    <source>
        <dbReference type="PROSITE" id="PS50404"/>
    </source>
</evidence>
<name>Q1AZG2_RUBXD</name>
<accession>Q1AZG2</accession>
<evidence type="ECO:0000313" key="5">
    <source>
        <dbReference type="EMBL" id="ABG03216.1"/>
    </source>
</evidence>
<dbReference type="SFLD" id="SFLDG01150">
    <property type="entry name" value="Main.1:_Beta-like"/>
    <property type="match status" value="1"/>
</dbReference>
<evidence type="ECO:0000313" key="6">
    <source>
        <dbReference type="Proteomes" id="UP000006637"/>
    </source>
</evidence>
<dbReference type="SFLD" id="SFLDG00358">
    <property type="entry name" value="Main_(cytGST)"/>
    <property type="match status" value="1"/>
</dbReference>
<comment type="similarity">
    <text evidence="1">Belongs to the GST superfamily.</text>
</comment>
<dbReference type="InterPro" id="IPR040079">
    <property type="entry name" value="Glutathione_S-Trfase"/>
</dbReference>
<dbReference type="InterPro" id="IPR010987">
    <property type="entry name" value="Glutathione-S-Trfase_C-like"/>
</dbReference>
<dbReference type="HOGENOM" id="CLU_011226_6_2_11"/>
<dbReference type="KEGG" id="rxy:Rxyl_0239"/>
<dbReference type="CDD" id="cd03047">
    <property type="entry name" value="GST_N_2"/>
    <property type="match status" value="1"/>
</dbReference>
<dbReference type="eggNOG" id="COG0625">
    <property type="taxonomic scope" value="Bacteria"/>
</dbReference>
<dbReference type="InterPro" id="IPR036282">
    <property type="entry name" value="Glutathione-S-Trfase_C_sf"/>
</dbReference>
<protein>
    <submittedName>
        <fullName evidence="5">Glutathione S-transferase-like protein</fullName>
    </submittedName>
</protein>
<organism evidence="5 6">
    <name type="scientific">Rubrobacter xylanophilus (strain DSM 9941 / JCM 11954 / NBRC 16129 / PRD-1)</name>
    <dbReference type="NCBI Taxonomy" id="266117"/>
    <lineage>
        <taxon>Bacteria</taxon>
        <taxon>Bacillati</taxon>
        <taxon>Actinomycetota</taxon>
        <taxon>Rubrobacteria</taxon>
        <taxon>Rubrobacterales</taxon>
        <taxon>Rubrobacteraceae</taxon>
        <taxon>Rubrobacter</taxon>
    </lineage>
</organism>
<proteinExistence type="inferred from homology"/>
<dbReference type="CDD" id="cd03180">
    <property type="entry name" value="GST_C_2"/>
    <property type="match status" value="1"/>
</dbReference>
<dbReference type="EMBL" id="CP000386">
    <property type="protein sequence ID" value="ABG03216.1"/>
    <property type="molecule type" value="Genomic_DNA"/>
</dbReference>
<evidence type="ECO:0000256" key="2">
    <source>
        <dbReference type="ARBA" id="ARBA00022679"/>
    </source>
</evidence>
<dbReference type="FunFam" id="3.40.30.10:FF:000039">
    <property type="entry name" value="Glutathione S-transferase domain"/>
    <property type="match status" value="1"/>
</dbReference>
<feature type="domain" description="GST C-terminal" evidence="4">
    <location>
        <begin position="87"/>
        <end position="209"/>
    </location>
</feature>